<feature type="compositionally biased region" description="Basic and acidic residues" evidence="1">
    <location>
        <begin position="47"/>
        <end position="62"/>
    </location>
</feature>
<accession>A0AAE0F010</accession>
<gene>
    <name evidence="2" type="ORF">CYMTET_43992</name>
</gene>
<feature type="region of interest" description="Disordered" evidence="1">
    <location>
        <begin position="1"/>
        <end position="24"/>
    </location>
</feature>
<name>A0AAE0F010_9CHLO</name>
<organism evidence="2 3">
    <name type="scientific">Cymbomonas tetramitiformis</name>
    <dbReference type="NCBI Taxonomy" id="36881"/>
    <lineage>
        <taxon>Eukaryota</taxon>
        <taxon>Viridiplantae</taxon>
        <taxon>Chlorophyta</taxon>
        <taxon>Pyramimonadophyceae</taxon>
        <taxon>Pyramimonadales</taxon>
        <taxon>Pyramimonadaceae</taxon>
        <taxon>Cymbomonas</taxon>
    </lineage>
</organism>
<proteinExistence type="predicted"/>
<dbReference type="AlphaFoldDB" id="A0AAE0F010"/>
<reference evidence="2 3" key="1">
    <citation type="journal article" date="2015" name="Genome Biol. Evol.">
        <title>Comparative Genomics of a Bacterivorous Green Alga Reveals Evolutionary Causalities and Consequences of Phago-Mixotrophic Mode of Nutrition.</title>
        <authorList>
            <person name="Burns J.A."/>
            <person name="Paasch A."/>
            <person name="Narechania A."/>
            <person name="Kim E."/>
        </authorList>
    </citation>
    <scope>NUCLEOTIDE SEQUENCE [LARGE SCALE GENOMIC DNA]</scope>
    <source>
        <strain evidence="2 3">PLY_AMNH</strain>
    </source>
</reference>
<comment type="caution">
    <text evidence="2">The sequence shown here is derived from an EMBL/GenBank/DDBJ whole genome shotgun (WGS) entry which is preliminary data.</text>
</comment>
<dbReference type="Proteomes" id="UP001190700">
    <property type="component" value="Unassembled WGS sequence"/>
</dbReference>
<evidence type="ECO:0000313" key="3">
    <source>
        <dbReference type="Proteomes" id="UP001190700"/>
    </source>
</evidence>
<dbReference type="EMBL" id="LGRX02029772">
    <property type="protein sequence ID" value="KAK3246474.1"/>
    <property type="molecule type" value="Genomic_DNA"/>
</dbReference>
<feature type="region of interest" description="Disordered" evidence="1">
    <location>
        <begin position="37"/>
        <end position="62"/>
    </location>
</feature>
<sequence length="113" mass="12211">MMTPRNHASSVIGVLDEESSSVGVDKAEKEVVEMQEVLQGEGGGEGGGEKEEKGGRRGRTWEGEVEKVEEEIPGEEVLAVEVERAHLVVEKACPVGDWEGLGDSGLEDRSHRK</sequence>
<evidence type="ECO:0000256" key="1">
    <source>
        <dbReference type="SAM" id="MobiDB-lite"/>
    </source>
</evidence>
<evidence type="ECO:0000313" key="2">
    <source>
        <dbReference type="EMBL" id="KAK3246474.1"/>
    </source>
</evidence>
<protein>
    <submittedName>
        <fullName evidence="2">Uncharacterized protein</fullName>
    </submittedName>
</protein>
<keyword evidence="3" id="KW-1185">Reference proteome</keyword>